<dbReference type="InterPro" id="IPR039104">
    <property type="entry name" value="6PGL"/>
</dbReference>
<dbReference type="NCBIfam" id="TIGR01198">
    <property type="entry name" value="pgl"/>
    <property type="match status" value="1"/>
</dbReference>
<evidence type="ECO:0000313" key="10">
    <source>
        <dbReference type="Proteomes" id="UP000198994"/>
    </source>
</evidence>
<dbReference type="Gene3D" id="3.40.50.1360">
    <property type="match status" value="1"/>
</dbReference>
<dbReference type="SUPFAM" id="SSF100950">
    <property type="entry name" value="NagB/RpiA/CoA transferase-like"/>
    <property type="match status" value="1"/>
</dbReference>
<evidence type="ECO:0000256" key="5">
    <source>
        <dbReference type="ARBA" id="ARBA00013198"/>
    </source>
</evidence>
<dbReference type="Pfam" id="PF01182">
    <property type="entry name" value="Glucosamine_iso"/>
    <property type="match status" value="1"/>
</dbReference>
<comment type="pathway">
    <text evidence="3 7">Carbohydrate degradation; pentose phosphate pathway; D-ribulose 5-phosphate from D-glucose 6-phosphate (oxidative stage): step 2/3.</text>
</comment>
<dbReference type="UniPathway" id="UPA00115">
    <property type="reaction ID" value="UER00409"/>
</dbReference>
<comment type="similarity">
    <text evidence="4 7">Belongs to the glucosamine/galactosamine-6-phosphate isomerase family. 6-phosphogluconolactonase subfamily.</text>
</comment>
<accession>A0A1G7GKK3</accession>
<evidence type="ECO:0000256" key="3">
    <source>
        <dbReference type="ARBA" id="ARBA00004961"/>
    </source>
</evidence>
<dbReference type="EC" id="3.1.1.31" evidence="5 7"/>
<evidence type="ECO:0000259" key="8">
    <source>
        <dbReference type="Pfam" id="PF01182"/>
    </source>
</evidence>
<dbReference type="PANTHER" id="PTHR11054">
    <property type="entry name" value="6-PHOSPHOGLUCONOLACTONASE"/>
    <property type="match status" value="1"/>
</dbReference>
<proteinExistence type="inferred from homology"/>
<dbReference type="AlphaFoldDB" id="A0A1G7GKK3"/>
<dbReference type="CDD" id="cd01400">
    <property type="entry name" value="6PGL"/>
    <property type="match status" value="1"/>
</dbReference>
<dbReference type="GO" id="GO:0005975">
    <property type="term" value="P:carbohydrate metabolic process"/>
    <property type="evidence" value="ECO:0007669"/>
    <property type="project" value="UniProtKB-UniRule"/>
</dbReference>
<dbReference type="GO" id="GO:0017057">
    <property type="term" value="F:6-phosphogluconolactonase activity"/>
    <property type="evidence" value="ECO:0007669"/>
    <property type="project" value="UniProtKB-UniRule"/>
</dbReference>
<evidence type="ECO:0000256" key="4">
    <source>
        <dbReference type="ARBA" id="ARBA00010662"/>
    </source>
</evidence>
<dbReference type="InterPro" id="IPR005900">
    <property type="entry name" value="6-phosphogluconolactonase_DevB"/>
</dbReference>
<name>A0A1G7GKK3_9RHOB</name>
<organism evidence="9 10">
    <name type="scientific">Salipiger thiooxidans</name>
    <dbReference type="NCBI Taxonomy" id="282683"/>
    <lineage>
        <taxon>Bacteria</taxon>
        <taxon>Pseudomonadati</taxon>
        <taxon>Pseudomonadota</taxon>
        <taxon>Alphaproteobacteria</taxon>
        <taxon>Rhodobacterales</taxon>
        <taxon>Roseobacteraceae</taxon>
        <taxon>Salipiger</taxon>
    </lineage>
</organism>
<dbReference type="EMBL" id="FNAV01000009">
    <property type="protein sequence ID" value="SDE88708.1"/>
    <property type="molecule type" value="Genomic_DNA"/>
</dbReference>
<evidence type="ECO:0000256" key="6">
    <source>
        <dbReference type="ARBA" id="ARBA00020337"/>
    </source>
</evidence>
<comment type="catalytic activity">
    <reaction evidence="1 7">
        <text>6-phospho-D-glucono-1,5-lactone + H2O = 6-phospho-D-gluconate + H(+)</text>
        <dbReference type="Rhea" id="RHEA:12556"/>
        <dbReference type="ChEBI" id="CHEBI:15377"/>
        <dbReference type="ChEBI" id="CHEBI:15378"/>
        <dbReference type="ChEBI" id="CHEBI:57955"/>
        <dbReference type="ChEBI" id="CHEBI:58759"/>
        <dbReference type="EC" id="3.1.1.31"/>
    </reaction>
</comment>
<evidence type="ECO:0000313" key="9">
    <source>
        <dbReference type="EMBL" id="SDE88708.1"/>
    </source>
</evidence>
<reference evidence="10" key="1">
    <citation type="submission" date="2016-10" db="EMBL/GenBank/DDBJ databases">
        <authorList>
            <person name="Varghese N."/>
            <person name="Submissions S."/>
        </authorList>
    </citation>
    <scope>NUCLEOTIDE SEQUENCE [LARGE SCALE GENOMIC DNA]</scope>
    <source>
        <strain evidence="10">DSM 10146</strain>
    </source>
</reference>
<keyword evidence="10" id="KW-1185">Reference proteome</keyword>
<dbReference type="PANTHER" id="PTHR11054:SF0">
    <property type="entry name" value="6-PHOSPHOGLUCONOLACTONASE"/>
    <property type="match status" value="1"/>
</dbReference>
<evidence type="ECO:0000256" key="7">
    <source>
        <dbReference type="RuleBase" id="RU365095"/>
    </source>
</evidence>
<sequence>MEGDQGVSYEFRTYPDREMLAMDLANQIAGELRAALSHQDRAALAVPGGTSPGPVFDALCAADLDWDRVDVLLTDERWVPESSERSNTRLLRERLLVERAAAARYLPLYAEAAEPEERLAELAGAIAPALPLAVVMLGMGADMHTASIFPGADKLDEALHDEAPILLPMRAPGAPEPRITLSAPVLDGALKKHLVIYGHDKRDVLEKAKGLAPTEAPINAVLDEAVVHWAE</sequence>
<gene>
    <name evidence="7" type="primary">pgl</name>
    <name evidence="9" type="ORF">SAMN04488105_10959</name>
</gene>
<dbReference type="InterPro" id="IPR037171">
    <property type="entry name" value="NagB/RpiA_transferase-like"/>
</dbReference>
<evidence type="ECO:0000256" key="2">
    <source>
        <dbReference type="ARBA" id="ARBA00002681"/>
    </source>
</evidence>
<dbReference type="InterPro" id="IPR006148">
    <property type="entry name" value="Glc/Gal-6P_isomerase"/>
</dbReference>
<evidence type="ECO:0000256" key="1">
    <source>
        <dbReference type="ARBA" id="ARBA00000832"/>
    </source>
</evidence>
<comment type="function">
    <text evidence="2 7">Hydrolysis of 6-phosphogluconolactone to 6-phosphogluconate.</text>
</comment>
<dbReference type="STRING" id="282683.SAMN04488105_10959"/>
<feature type="domain" description="Glucosamine/galactosamine-6-phosphate isomerase" evidence="8">
    <location>
        <begin position="15"/>
        <end position="229"/>
    </location>
</feature>
<dbReference type="GO" id="GO:0006098">
    <property type="term" value="P:pentose-phosphate shunt"/>
    <property type="evidence" value="ECO:0007669"/>
    <property type="project" value="UniProtKB-UniPathway"/>
</dbReference>
<dbReference type="Proteomes" id="UP000198994">
    <property type="component" value="Unassembled WGS sequence"/>
</dbReference>
<protein>
    <recommendedName>
        <fullName evidence="6 7">6-phosphogluconolactonase</fullName>
        <shortName evidence="7">6PGL</shortName>
        <ecNumber evidence="5 7">3.1.1.31</ecNumber>
    </recommendedName>
</protein>
<keyword evidence="7" id="KW-0378">Hydrolase</keyword>